<evidence type="ECO:0000313" key="2">
    <source>
        <dbReference type="EMBL" id="RDX42390.1"/>
    </source>
</evidence>
<dbReference type="EMBL" id="KZ857485">
    <property type="protein sequence ID" value="RDX42390.1"/>
    <property type="molecule type" value="Genomic_DNA"/>
</dbReference>
<dbReference type="AlphaFoldDB" id="A0A371CQ21"/>
<proteinExistence type="predicted"/>
<evidence type="ECO:0000313" key="3">
    <source>
        <dbReference type="Proteomes" id="UP000256964"/>
    </source>
</evidence>
<dbReference type="Proteomes" id="UP000256964">
    <property type="component" value="Unassembled WGS sequence"/>
</dbReference>
<evidence type="ECO:0000256" key="1">
    <source>
        <dbReference type="SAM" id="MobiDB-lite"/>
    </source>
</evidence>
<feature type="region of interest" description="Disordered" evidence="1">
    <location>
        <begin position="177"/>
        <end position="198"/>
    </location>
</feature>
<name>A0A371CQ21_9APHY</name>
<protein>
    <recommendedName>
        <fullName evidence="4">F-box domain-containing protein</fullName>
    </recommendedName>
</protein>
<accession>A0A371CQ21</accession>
<sequence length="226" mass="24880">MSRPGRPPPALPLEQLNHVVDYLDGACHGRRRGRARARSRSWLPAIAMRRVMTRPVTGGPVRVALSPGVPLARLSVFLSLVVPRSSCAWRGSLSVARSQSRGYLGLRRFSHALLLLTRSATVAHSPRKGAYSCACSRVYSRCTSTPHLLKYTPFSIHACCSRLHVYARHEQAPAALVMQPKTRTSTTLPPSSSITPSVAPVRLTRHPSYAVRSCPVYYSSHPSHDR</sequence>
<evidence type="ECO:0008006" key="4">
    <source>
        <dbReference type="Google" id="ProtNLM"/>
    </source>
</evidence>
<gene>
    <name evidence="2" type="ORF">OH76DRAFT_103288</name>
</gene>
<keyword evidence="3" id="KW-1185">Reference proteome</keyword>
<organism evidence="2 3">
    <name type="scientific">Lentinus brumalis</name>
    <dbReference type="NCBI Taxonomy" id="2498619"/>
    <lineage>
        <taxon>Eukaryota</taxon>
        <taxon>Fungi</taxon>
        <taxon>Dikarya</taxon>
        <taxon>Basidiomycota</taxon>
        <taxon>Agaricomycotina</taxon>
        <taxon>Agaricomycetes</taxon>
        <taxon>Polyporales</taxon>
        <taxon>Polyporaceae</taxon>
        <taxon>Lentinus</taxon>
    </lineage>
</organism>
<reference evidence="2 3" key="1">
    <citation type="journal article" date="2018" name="Biotechnol. Biofuels">
        <title>Integrative visual omics of the white-rot fungus Polyporus brumalis exposes the biotechnological potential of its oxidative enzymes for delignifying raw plant biomass.</title>
        <authorList>
            <person name="Miyauchi S."/>
            <person name="Rancon A."/>
            <person name="Drula E."/>
            <person name="Hage H."/>
            <person name="Chaduli D."/>
            <person name="Favel A."/>
            <person name="Grisel S."/>
            <person name="Henrissat B."/>
            <person name="Herpoel-Gimbert I."/>
            <person name="Ruiz-Duenas F.J."/>
            <person name="Chevret D."/>
            <person name="Hainaut M."/>
            <person name="Lin J."/>
            <person name="Wang M."/>
            <person name="Pangilinan J."/>
            <person name="Lipzen A."/>
            <person name="Lesage-Meessen L."/>
            <person name="Navarro D."/>
            <person name="Riley R."/>
            <person name="Grigoriev I.V."/>
            <person name="Zhou S."/>
            <person name="Raouche S."/>
            <person name="Rosso M.N."/>
        </authorList>
    </citation>
    <scope>NUCLEOTIDE SEQUENCE [LARGE SCALE GENOMIC DNA]</scope>
    <source>
        <strain evidence="2 3">BRFM 1820</strain>
    </source>
</reference>
<feature type="compositionally biased region" description="Low complexity" evidence="1">
    <location>
        <begin position="180"/>
        <end position="197"/>
    </location>
</feature>